<dbReference type="Proteomes" id="UP000826656">
    <property type="component" value="Unassembled WGS sequence"/>
</dbReference>
<dbReference type="Pfam" id="PF13178">
    <property type="entry name" value="DUF4005"/>
    <property type="match status" value="1"/>
</dbReference>
<keyword evidence="7" id="KW-1185">Reference proteome</keyword>
<comment type="similarity">
    <text evidence="2">Belongs to the IQD family.</text>
</comment>
<dbReference type="CDD" id="cd23767">
    <property type="entry name" value="IQCD"/>
    <property type="match status" value="1"/>
</dbReference>
<dbReference type="InterPro" id="IPR000048">
    <property type="entry name" value="IQ_motif_EF-hand-BS"/>
</dbReference>
<gene>
    <name evidence="6" type="ORF">KY290_000391</name>
</gene>
<keyword evidence="1" id="KW-0112">Calmodulin-binding</keyword>
<evidence type="ECO:0000256" key="3">
    <source>
        <dbReference type="ARBA" id="ARBA00024378"/>
    </source>
</evidence>
<reference evidence="6 7" key="1">
    <citation type="journal article" date="2021" name="bioRxiv">
        <title>Chromosome-scale and haplotype-resolved genome assembly of a tetraploid potato cultivar.</title>
        <authorList>
            <person name="Sun H."/>
            <person name="Jiao W.-B."/>
            <person name="Krause K."/>
            <person name="Campoy J.A."/>
            <person name="Goel M."/>
            <person name="Folz-Donahue K."/>
            <person name="Kukat C."/>
            <person name="Huettel B."/>
            <person name="Schneeberger K."/>
        </authorList>
    </citation>
    <scope>NUCLEOTIDE SEQUENCE [LARGE SCALE GENOMIC DNA]</scope>
    <source>
        <strain evidence="6">SolTubOtavaFocal</strain>
        <tissue evidence="6">Leaves</tissue>
    </source>
</reference>
<comment type="caution">
    <text evidence="6">The sequence shown here is derived from an EMBL/GenBank/DDBJ whole genome shotgun (WGS) entry which is preliminary data.</text>
</comment>
<feature type="compositionally biased region" description="Low complexity" evidence="4">
    <location>
        <begin position="13"/>
        <end position="23"/>
    </location>
</feature>
<protein>
    <recommendedName>
        <fullName evidence="5">DUF4005 domain-containing protein</fullName>
    </recommendedName>
</protein>
<feature type="compositionally biased region" description="Basic residues" evidence="4">
    <location>
        <begin position="508"/>
        <end position="518"/>
    </location>
</feature>
<dbReference type="Gene3D" id="1.20.5.190">
    <property type="match status" value="1"/>
</dbReference>
<feature type="domain" description="DUF4005" evidence="5">
    <location>
        <begin position="443"/>
        <end position="517"/>
    </location>
</feature>
<comment type="subunit">
    <text evidence="3">Binds to multiple calmodulin (CaM) in the presence of Ca(2+) and CaM-like proteins.</text>
</comment>
<dbReference type="PANTHER" id="PTHR32295:SF244">
    <property type="entry name" value="PROTEIN IQ-DOMAIN 14-LIKE"/>
    <property type="match status" value="1"/>
</dbReference>
<evidence type="ECO:0000313" key="6">
    <source>
        <dbReference type="EMBL" id="KAH0780793.1"/>
    </source>
</evidence>
<accession>A0ABQ7WL50</accession>
<evidence type="ECO:0000256" key="2">
    <source>
        <dbReference type="ARBA" id="ARBA00024341"/>
    </source>
</evidence>
<evidence type="ECO:0000313" key="7">
    <source>
        <dbReference type="Proteomes" id="UP000826656"/>
    </source>
</evidence>
<feature type="region of interest" description="Disordered" evidence="4">
    <location>
        <begin position="1"/>
        <end position="23"/>
    </location>
</feature>
<dbReference type="InterPro" id="IPR025064">
    <property type="entry name" value="DUF4005"/>
</dbReference>
<organism evidence="6 7">
    <name type="scientific">Solanum tuberosum</name>
    <name type="common">Potato</name>
    <dbReference type="NCBI Taxonomy" id="4113"/>
    <lineage>
        <taxon>Eukaryota</taxon>
        <taxon>Viridiplantae</taxon>
        <taxon>Streptophyta</taxon>
        <taxon>Embryophyta</taxon>
        <taxon>Tracheophyta</taxon>
        <taxon>Spermatophyta</taxon>
        <taxon>Magnoliopsida</taxon>
        <taxon>eudicotyledons</taxon>
        <taxon>Gunneridae</taxon>
        <taxon>Pentapetalae</taxon>
        <taxon>asterids</taxon>
        <taxon>lamiids</taxon>
        <taxon>Solanales</taxon>
        <taxon>Solanaceae</taxon>
        <taxon>Solanoideae</taxon>
        <taxon>Solaneae</taxon>
        <taxon>Solanum</taxon>
    </lineage>
</organism>
<name>A0ABQ7WL50_SOLTU</name>
<evidence type="ECO:0000256" key="4">
    <source>
        <dbReference type="SAM" id="MobiDB-lite"/>
    </source>
</evidence>
<dbReference type="Pfam" id="PF00612">
    <property type="entry name" value="IQ"/>
    <property type="match status" value="2"/>
</dbReference>
<dbReference type="EMBL" id="JAIVGD010000001">
    <property type="protein sequence ID" value="KAH0780793.1"/>
    <property type="molecule type" value="Genomic_DNA"/>
</dbReference>
<proteinExistence type="inferred from homology"/>
<dbReference type="PROSITE" id="PS50096">
    <property type="entry name" value="IQ"/>
    <property type="match status" value="2"/>
</dbReference>
<evidence type="ECO:0000256" key="1">
    <source>
        <dbReference type="ARBA" id="ARBA00022860"/>
    </source>
</evidence>
<dbReference type="PANTHER" id="PTHR32295">
    <property type="entry name" value="IQ-DOMAIN 5-RELATED"/>
    <property type="match status" value="1"/>
</dbReference>
<feature type="compositionally biased region" description="Polar residues" evidence="4">
    <location>
        <begin position="463"/>
        <end position="474"/>
    </location>
</feature>
<dbReference type="SMART" id="SM00015">
    <property type="entry name" value="IQ"/>
    <property type="match status" value="2"/>
</dbReference>
<sequence length="518" mass="58553">MKKKHIPSYNKHTQGQGTTTTTTNDHQLSLVTQDESLLTKCFIGKSIIGGPSWLGLMKKAFRSPIKENDIKSIRRREEAHDQEEEEKKRGKRRWIFRKPTVHETTLIHHNQDQENAATTSKGNLATNFLPKNADLKQKGAIGVAMTRGGSSLSAATTSTIATDVAIAKTQATIDITQLTQPPILVKQQCAILVIQTTFRGYLARKALGALKGVVKLQALIRGHNVRKRAQITLQCMQSLVRVQTQVCDQRRRLSCEGINCGSMFKEPKSILELHINDKESNSINQASTPDNDGYDHLHALEKIEALLHKAKVAAKKRENTLAHAFSRKMWNSNKDEDSSSNTELDEDLRVFDLIDEKNRKSTSRASCDQPRDRIKNIEIDTACSYSNSDTEFWRLHHQYYHDHQQKFYSSYVVPSPLSHRANINALPMTPPLKMKNIQVHSASPRYRREENNHHRMALLSHRASVNSSPTSADQPSYMAATASARARERSQSTPRQIPMTPEREKTSATKKRLSFPIQ</sequence>
<feature type="region of interest" description="Disordered" evidence="4">
    <location>
        <begin position="462"/>
        <end position="518"/>
    </location>
</feature>
<evidence type="ECO:0000259" key="5">
    <source>
        <dbReference type="Pfam" id="PF13178"/>
    </source>
</evidence>